<dbReference type="InterPro" id="IPR001251">
    <property type="entry name" value="CRAL-TRIO_dom"/>
</dbReference>
<sequence length="2765" mass="313391">MVDSEVVLKAEDIAHVLRDCIALLPGSRDRNGRAIIIFPPKEQQLNPDNIRNILRYLHTVTADEARELGFTVIIDMRGKHAYNNVRPILKAINHLCETTTGLNIMILVIKPDKFWEKQKANILLGSWTFEVHMISIDALAKFVDSNQLIRDLGGSFPYDHDDWLDTRLELERWIWQVSEVMRNLECQRRFMTEAQSPVDVATAETALSQHSLIKKTIFAVPIERLQSESDRISERINRAQCGISNPDLVSSIPHMVNLLTSLRSLKNDVFKQWENRRVELEGCYQMKLFEHDADEMLDWTRKHCESLARRMGDIGSNDLEASEKLREFEEFSSTAANAEVNIVQVANIAVRLRSVGSQSTRNKLERTKLRLEEEWSRFQEQLLKRKLILNAAVAFFVETKVYFNQFSSWIESPGVDPVIMNGKTAEILEEAIQEHEKFWAGVEEIYAEAFAQGSQLAQLLKSVDVDDCFSKEQLGKLTKAHKHLLCMWKERRVRLHSMLALIAFRTDTQLVVEWLEQHGDPYLIKNISIGETVEQARTLQRNHSHFRQIAKNTYSNANKLFEASKAILESGVCDAEKMRTMIGDLDQRIQQFTHRVEARFNLLNQSVLFHTHYHEIMAWYDEMEKKYAERVVDSDVESCERSKEQWLYESDGTAQAYATTIGEGTQLVHELEIHSQHNGIDYTSNIACINRLIRSIESRNSKLSTLWNPQRILLQIGLRFAVFVRDNCEVLSQIRSWEEDMRGMLESSTFAGNAEKVLPFHQDNTAQVKMAVKNIRKCAQEVLQSIHGNGFSDLRTRQGKSVTDLIKENLRILEAAEHQVMQYAAETSYRIEGSRKLGRIRNVVREIVAVFDREERALQAMSAVPVDLEQALRAQEAHELFIKRIELNNMDSVRVFYELSNDLIREGCTDRAAVVELNEMVTGRWRRLSGLAEERNKLLKAAIVCYKTYLTGVYPILDQLEKDYSQNPDRDWCAVRVGETPQERVNVISELLSKHMDYKDRFLKGCIYAQKTSELFLKYIERTSTGSGVQNRVDSERIIRMKSDLRERQSKILELWTKKKKQLDRCQQFVLMDATRHVIVDWLCGEGERRLAEFMSKGVADQTIMEDFHTFKLAVKEERAKIQTLLCMAGPIRNEAKQHAADIAECMDDVRLRFEKFSRRVAECETILRGGKPSTKDDLSLDRLSDASVEENVNAMKREQNRKMKEPMHELIKSERDYIEDLKKCIQVYISEYDAAETNSTLPSVLKDRRQAIFGNYEKLYAFHAEKFIHELAKYEDDPEEVGCSFTVWVDYLNELYTDYCVNMEQNNHVVALPEAVAFFESVREKHGLEQNNSLHSMRIKPVQRCTRYKLLMEQLLKHCSNVEEIREAYDVVKSLPRRVNDIIHFNGLEKDKLGVVGPFVMQDLLTVWEPRNYFNKAKGKERQVFLFEQAVVIAKKVEFTPKNVKYIIKGKPVPLADVSVVEHVEGDSCRFGLRIGTVASNENRIDLRSAPQPKEEVKIMWVKRIRELKQALLPLNLGVGLEGVPSSGSSSSVPSVTARSSNASANSFEIGSRDTDETSSLDSQRLSVQSVDSNQQSPEQWVVSADFDDKVAGHLSVWKGEKVEMLEQQNAGGIDWVHVVIVDDSTRTGLVPCSILLPDAPSSSFTTDRPDAGSPGGGVMKRKSLRRIFGGSNPSKDHHSPSSPTSRKRFSEERPRAVLSSCDVEPADSTRTGSAVQDTVLDGELSPEAESNCCASVDEGLPPPMDEITLNNSHMNEDTAQETTTTPEEMRESVEDESPEKQEKTPEEMARLKRQYVLMELVETEKDYVKDLSSVVDGYIANLERMELPDDLVGKDKIIFANIAQILEFHKNIFLKEIEKCLDNYEVAGSAFVKYKGRLETMYVRYCQNKPKSDYLVSQDDFEQFFAETKAKLGHKVALSDLLIKPVQRIMKYQLLLKDILKFTERAKEKTDVLKKALAVMHVVPKACDDMMQVGRLQNFDGSLNAQGKLLYQGTLPISDSQGGTSQKAKDRRIFLFEQSVIIADHIPPKKEFGNPIYIFKNQIMVNKMLFEPSVPDDPLKFIIRSSDPAQPTSFIATAQTQEEKNEWVRYIGEQLDQQKRMLAALVDPRRFMGGATDDLTGAMSGLGMGSDGKKSPSASAGGGAGGIGSSRFGSGSSKTTQAKPDSPKKESKGGKLFGFGKKASAKSPTSPPPPSRFPTSLRGVASCAYQALRKGEVGLHLGEQVQILDVSCGFSHILKEDGKHGNVPSYFLELNDIPGDTFAEQIRYRRMWHTLVDEVANVLPDFSPLTGHKHRNAPVLALERRPLFTEPLTDVNVCDGDTVVLEPEITSASPFTVTWRGPAVQSGKAEIKTDGKRTRLIIGRVVRLDSGPYSVVAKNAYGCSSSLAVVKVIARPDPPKSVVCERVGRNALLLSWSSEPRSGLLFCVEYKSEEMSSFRCAASALRSTTISLRHFRPVRYRIRIFSYNTRFRSHPTEEIEVDFRSDVSLLENAPHFSSCFNLGEICARGRSSVVYDAKHLKTQRSLIVKVLVEGRAKEDIEREVAILSMLHHTNMPRFKGVFLLDGQYCIAMKKMAGVPISVFVDEFVHSVEGGQLEKLMQHLSTDILSALSYLHTRSIAHLDVKPANLLVSDHVSLVDFGSARFLDADDVDWGDGDKSYSAPERIAMKRPSAKSDIWSFGAVLFEVCFGVAPHRMLTTLTVNAERRSQALLSFLNEVLALEAARRPSAAECLQHQWFEACTGELRVPHERREFRSRSVSFES</sequence>
<dbReference type="InterPro" id="IPR000719">
    <property type="entry name" value="Prot_kinase_dom"/>
</dbReference>
<dbReference type="Gene3D" id="2.30.29.30">
    <property type="entry name" value="Pleckstrin-homology domain (PH domain)/Phosphotyrosine-binding domain (PTB)"/>
    <property type="match status" value="2"/>
</dbReference>
<dbReference type="InterPro" id="IPR055251">
    <property type="entry name" value="SOS1_NGEF_PH"/>
</dbReference>
<evidence type="ECO:0000256" key="1">
    <source>
        <dbReference type="ARBA" id="ARBA00004496"/>
    </source>
</evidence>
<dbReference type="EMBL" id="JAVFWL010000001">
    <property type="protein sequence ID" value="KAK6730192.1"/>
    <property type="molecule type" value="Genomic_DNA"/>
</dbReference>
<reference evidence="11 12" key="1">
    <citation type="submission" date="2023-08" db="EMBL/GenBank/DDBJ databases">
        <title>A Necator americanus chromosomal reference genome.</title>
        <authorList>
            <person name="Ilik V."/>
            <person name="Petrzelkova K.J."/>
            <person name="Pardy F."/>
            <person name="Fuh T."/>
            <person name="Niatou-Singa F.S."/>
            <person name="Gouil Q."/>
            <person name="Baker L."/>
            <person name="Ritchie M.E."/>
            <person name="Jex A.R."/>
            <person name="Gazzola D."/>
            <person name="Li H."/>
            <person name="Toshio Fujiwara R."/>
            <person name="Zhan B."/>
            <person name="Aroian R.V."/>
            <person name="Pafco B."/>
            <person name="Schwarz E.M."/>
        </authorList>
    </citation>
    <scope>NUCLEOTIDE SEQUENCE [LARGE SCALE GENOMIC DNA]</scope>
    <source>
        <strain evidence="11 12">Aroian</strain>
        <tissue evidence="11">Whole animal</tissue>
    </source>
</reference>
<feature type="compositionally biased region" description="Basic and acidic residues" evidence="7">
    <location>
        <begin position="1769"/>
        <end position="1789"/>
    </location>
</feature>
<feature type="compositionally biased region" description="Polar residues" evidence="7">
    <location>
        <begin position="1559"/>
        <end position="1580"/>
    </location>
</feature>
<dbReference type="SUPFAM" id="SSF48726">
    <property type="entry name" value="Immunoglobulin"/>
    <property type="match status" value="1"/>
</dbReference>
<dbReference type="Pfam" id="PF00069">
    <property type="entry name" value="Pkinase"/>
    <property type="match status" value="1"/>
</dbReference>
<dbReference type="CDD" id="cd13241">
    <property type="entry name" value="PH2_Kalirin_Trio_p63RhoGEF"/>
    <property type="match status" value="1"/>
</dbReference>
<dbReference type="CDD" id="cd00063">
    <property type="entry name" value="FN3"/>
    <property type="match status" value="1"/>
</dbReference>
<dbReference type="Pfam" id="PF22697">
    <property type="entry name" value="SOS1_NGEF_PH"/>
    <property type="match status" value="2"/>
</dbReference>
<evidence type="ECO:0000313" key="12">
    <source>
        <dbReference type="Proteomes" id="UP001303046"/>
    </source>
</evidence>
<feature type="domain" description="PH" evidence="8">
    <location>
        <begin position="1990"/>
        <end position="2098"/>
    </location>
</feature>
<evidence type="ECO:0000313" key="11">
    <source>
        <dbReference type="EMBL" id="KAK6730192.1"/>
    </source>
</evidence>
<dbReference type="InterPro" id="IPR036179">
    <property type="entry name" value="Ig-like_dom_sf"/>
</dbReference>
<dbReference type="InterPro" id="IPR035899">
    <property type="entry name" value="DBL_dom_sf"/>
</dbReference>
<evidence type="ECO:0000256" key="4">
    <source>
        <dbReference type="ARBA" id="ARBA00022490"/>
    </source>
</evidence>
<accession>A0ABR1BUY2</accession>
<dbReference type="Gene3D" id="2.30.30.40">
    <property type="entry name" value="SH3 Domains"/>
    <property type="match status" value="1"/>
</dbReference>
<evidence type="ECO:0000256" key="5">
    <source>
        <dbReference type="ARBA" id="ARBA00022553"/>
    </source>
</evidence>
<name>A0ABR1BUY2_NECAM</name>
<dbReference type="CDD" id="cd00170">
    <property type="entry name" value="SEC14"/>
    <property type="match status" value="1"/>
</dbReference>
<dbReference type="InterPro" id="IPR018159">
    <property type="entry name" value="Spectrin/alpha-actinin"/>
</dbReference>
<dbReference type="PROSITE" id="PS50011">
    <property type="entry name" value="PROTEIN_KINASE_DOM"/>
    <property type="match status" value="1"/>
</dbReference>
<dbReference type="CDD" id="cd00180">
    <property type="entry name" value="PKc"/>
    <property type="match status" value="1"/>
</dbReference>
<dbReference type="InterPro" id="IPR001331">
    <property type="entry name" value="GDS_CDC24_CS"/>
</dbReference>
<dbReference type="InterPro" id="IPR036028">
    <property type="entry name" value="SH3-like_dom_sf"/>
</dbReference>
<dbReference type="SUPFAM" id="SSF46966">
    <property type="entry name" value="Spectrin repeat"/>
    <property type="match status" value="3"/>
</dbReference>
<keyword evidence="6" id="KW-0344">Guanine-nucleotide releasing factor</keyword>
<keyword evidence="5" id="KW-0597">Phosphoprotein</keyword>
<gene>
    <name evidence="11" type="primary">Necator_chrI.g3078</name>
    <name evidence="11" type="ORF">RB195_006949</name>
</gene>
<organism evidence="11 12">
    <name type="scientific">Necator americanus</name>
    <name type="common">Human hookworm</name>
    <dbReference type="NCBI Taxonomy" id="51031"/>
    <lineage>
        <taxon>Eukaryota</taxon>
        <taxon>Metazoa</taxon>
        <taxon>Ecdysozoa</taxon>
        <taxon>Nematoda</taxon>
        <taxon>Chromadorea</taxon>
        <taxon>Rhabditida</taxon>
        <taxon>Rhabditina</taxon>
        <taxon>Rhabditomorpha</taxon>
        <taxon>Strongyloidea</taxon>
        <taxon>Ancylostomatidae</taxon>
        <taxon>Bunostominae</taxon>
        <taxon>Necator</taxon>
    </lineage>
</organism>
<dbReference type="PANTHER" id="PTHR22826:SF106">
    <property type="entry name" value="TRIO, ISOFORM A"/>
    <property type="match status" value="1"/>
</dbReference>
<dbReference type="InterPro" id="IPR013098">
    <property type="entry name" value="Ig_I-set"/>
</dbReference>
<feature type="domain" description="DH" evidence="9">
    <location>
        <begin position="1794"/>
        <end position="1972"/>
    </location>
</feature>
<evidence type="ECO:0000256" key="7">
    <source>
        <dbReference type="SAM" id="MobiDB-lite"/>
    </source>
</evidence>
<dbReference type="InterPro" id="IPR036116">
    <property type="entry name" value="FN3_sf"/>
</dbReference>
<protein>
    <recommendedName>
        <fullName evidence="13">RhoGEF domain protein</fullName>
    </recommendedName>
</protein>
<dbReference type="SUPFAM" id="SSF50044">
    <property type="entry name" value="SH3-domain"/>
    <property type="match status" value="2"/>
</dbReference>
<evidence type="ECO:0000259" key="9">
    <source>
        <dbReference type="PROSITE" id="PS50010"/>
    </source>
</evidence>
<feature type="region of interest" description="Disordered" evidence="7">
    <location>
        <begin position="1757"/>
        <end position="1789"/>
    </location>
</feature>
<dbReference type="InterPro" id="IPR001849">
    <property type="entry name" value="PH_domain"/>
</dbReference>
<dbReference type="PROSITE" id="PS50003">
    <property type="entry name" value="PH_DOMAIN"/>
    <property type="match status" value="1"/>
</dbReference>
<dbReference type="Proteomes" id="UP001303046">
    <property type="component" value="Unassembled WGS sequence"/>
</dbReference>
<dbReference type="SMART" id="SM00325">
    <property type="entry name" value="RhoGEF"/>
    <property type="match status" value="2"/>
</dbReference>
<feature type="region of interest" description="Disordered" evidence="7">
    <location>
        <begin position="1544"/>
        <end position="1580"/>
    </location>
</feature>
<dbReference type="Pfam" id="PF07679">
    <property type="entry name" value="I-set"/>
    <property type="match status" value="1"/>
</dbReference>
<feature type="domain" description="Protein kinase" evidence="10">
    <location>
        <begin position="2502"/>
        <end position="2740"/>
    </location>
</feature>
<comment type="subcellular location">
    <subcellularLocation>
        <location evidence="1">Cytoplasm</location>
    </subcellularLocation>
</comment>
<evidence type="ECO:0000256" key="3">
    <source>
        <dbReference type="ARBA" id="ARBA00022443"/>
    </source>
</evidence>
<dbReference type="Gene3D" id="1.10.510.10">
    <property type="entry name" value="Transferase(Phosphotransferase) domain 1"/>
    <property type="match status" value="1"/>
</dbReference>
<dbReference type="InterPro" id="IPR011009">
    <property type="entry name" value="Kinase-like_dom_sf"/>
</dbReference>
<dbReference type="InterPro" id="IPR036865">
    <property type="entry name" value="CRAL-TRIO_dom_sf"/>
</dbReference>
<evidence type="ECO:0008006" key="13">
    <source>
        <dbReference type="Google" id="ProtNLM"/>
    </source>
</evidence>
<dbReference type="SMART" id="SM00233">
    <property type="entry name" value="PH"/>
    <property type="match status" value="2"/>
</dbReference>
<comment type="caution">
    <text evidence="11">The sequence shown here is derived from an EMBL/GenBank/DDBJ whole genome shotgun (WGS) entry which is preliminary data.</text>
</comment>
<dbReference type="Pfam" id="PF00621">
    <property type="entry name" value="RhoGEF"/>
    <property type="match status" value="2"/>
</dbReference>
<dbReference type="InterPro" id="IPR001452">
    <property type="entry name" value="SH3_domain"/>
</dbReference>
<keyword evidence="3" id="KW-0728">SH3 domain</keyword>
<evidence type="ECO:0000259" key="8">
    <source>
        <dbReference type="PROSITE" id="PS50003"/>
    </source>
</evidence>
<dbReference type="Gene3D" id="1.20.900.10">
    <property type="entry name" value="Dbl homology (DH) domain"/>
    <property type="match status" value="2"/>
</dbReference>
<dbReference type="InterPro" id="IPR000219">
    <property type="entry name" value="DH_dom"/>
</dbReference>
<feature type="compositionally biased region" description="Low complexity" evidence="7">
    <location>
        <begin position="2180"/>
        <end position="2190"/>
    </location>
</feature>
<evidence type="ECO:0000256" key="2">
    <source>
        <dbReference type="ARBA" id="ARBA00006692"/>
    </source>
</evidence>
<dbReference type="InterPro" id="IPR003961">
    <property type="entry name" value="FN3_dom"/>
</dbReference>
<dbReference type="SUPFAM" id="SSF52087">
    <property type="entry name" value="CRAL/TRIO domain"/>
    <property type="match status" value="1"/>
</dbReference>
<feature type="compositionally biased region" description="Low complexity" evidence="7">
    <location>
        <begin position="2151"/>
        <end position="2160"/>
    </location>
</feature>
<dbReference type="SMART" id="SM00326">
    <property type="entry name" value="SH3"/>
    <property type="match status" value="2"/>
</dbReference>
<dbReference type="SUPFAM" id="SSF48065">
    <property type="entry name" value="DBL homology domain (DH-domain)"/>
    <property type="match status" value="2"/>
</dbReference>
<dbReference type="CDD" id="cd00160">
    <property type="entry name" value="RhoGEF"/>
    <property type="match status" value="2"/>
</dbReference>
<feature type="region of interest" description="Disordered" evidence="7">
    <location>
        <begin position="2125"/>
        <end position="2201"/>
    </location>
</feature>
<keyword evidence="12" id="KW-1185">Reference proteome</keyword>
<keyword evidence="4" id="KW-0963">Cytoplasm</keyword>
<dbReference type="SUPFAM" id="SSF50729">
    <property type="entry name" value="PH domain-like"/>
    <property type="match status" value="2"/>
</dbReference>
<proteinExistence type="inferred from homology"/>
<dbReference type="PANTHER" id="PTHR22826">
    <property type="entry name" value="RHO GUANINE EXCHANGE FACTOR-RELATED"/>
    <property type="match status" value="1"/>
</dbReference>
<evidence type="ECO:0000256" key="6">
    <source>
        <dbReference type="ARBA" id="ARBA00022658"/>
    </source>
</evidence>
<dbReference type="InterPro" id="IPR011993">
    <property type="entry name" value="PH-like_dom_sf"/>
</dbReference>
<dbReference type="Gene3D" id="1.20.58.60">
    <property type="match status" value="3"/>
</dbReference>
<feature type="region of interest" description="Disordered" evidence="7">
    <location>
        <begin position="1639"/>
        <end position="1719"/>
    </location>
</feature>
<dbReference type="SMART" id="SM00220">
    <property type="entry name" value="S_TKc"/>
    <property type="match status" value="1"/>
</dbReference>
<evidence type="ECO:0000259" key="10">
    <source>
        <dbReference type="PROSITE" id="PS50011"/>
    </source>
</evidence>
<dbReference type="SUPFAM" id="SSF56112">
    <property type="entry name" value="Protein kinase-like (PK-like)"/>
    <property type="match status" value="1"/>
</dbReference>
<dbReference type="InterPro" id="IPR013783">
    <property type="entry name" value="Ig-like_fold"/>
</dbReference>
<comment type="similarity">
    <text evidence="2">Belongs to the protein kinase superfamily. CAMK Ser/Thr protein kinase family.</text>
</comment>
<dbReference type="InterPro" id="IPR051336">
    <property type="entry name" value="RhoGEF_Guanine_NuclExch_SF"/>
</dbReference>
<dbReference type="PROSITE" id="PS00108">
    <property type="entry name" value="PROTEIN_KINASE_ST"/>
    <property type="match status" value="1"/>
</dbReference>
<dbReference type="Gene3D" id="2.60.40.10">
    <property type="entry name" value="Immunoglobulins"/>
    <property type="match status" value="2"/>
</dbReference>
<dbReference type="PROSITE" id="PS00741">
    <property type="entry name" value="DH_1"/>
    <property type="match status" value="1"/>
</dbReference>
<dbReference type="PROSITE" id="PS50010">
    <property type="entry name" value="DH_2"/>
    <property type="match status" value="2"/>
</dbReference>
<dbReference type="SUPFAM" id="SSF49265">
    <property type="entry name" value="Fibronectin type III"/>
    <property type="match status" value="1"/>
</dbReference>
<feature type="domain" description="DH" evidence="9">
    <location>
        <begin position="1203"/>
        <end position="1383"/>
    </location>
</feature>
<dbReference type="InterPro" id="IPR008271">
    <property type="entry name" value="Ser/Thr_kinase_AS"/>
</dbReference>
<dbReference type="SMART" id="SM00150">
    <property type="entry name" value="SPEC"/>
    <property type="match status" value="4"/>
</dbReference>
<dbReference type="CDD" id="cd00176">
    <property type="entry name" value="SPEC"/>
    <property type="match status" value="2"/>
</dbReference>